<sequence>MSLPLPSLILINGEEEFLKERAALDEANNCLADSVHTYQAPDGLPT</sequence>
<reference evidence="1" key="1">
    <citation type="journal article" date="2015" name="Nature">
        <title>Complex archaea that bridge the gap between prokaryotes and eukaryotes.</title>
        <authorList>
            <person name="Spang A."/>
            <person name="Saw J.H."/>
            <person name="Jorgensen S.L."/>
            <person name="Zaremba-Niedzwiedzka K."/>
            <person name="Martijn J."/>
            <person name="Lind A.E."/>
            <person name="van Eijk R."/>
            <person name="Schleper C."/>
            <person name="Guy L."/>
            <person name="Ettema T.J."/>
        </authorList>
    </citation>
    <scope>NUCLEOTIDE SEQUENCE</scope>
</reference>
<organism evidence="1">
    <name type="scientific">marine sediment metagenome</name>
    <dbReference type="NCBI Taxonomy" id="412755"/>
    <lineage>
        <taxon>unclassified sequences</taxon>
        <taxon>metagenomes</taxon>
        <taxon>ecological metagenomes</taxon>
    </lineage>
</organism>
<gene>
    <name evidence="1" type="ORF">LCGC14_2358360</name>
</gene>
<feature type="non-terminal residue" evidence="1">
    <location>
        <position position="46"/>
    </location>
</feature>
<dbReference type="EMBL" id="LAZR01034485">
    <property type="protein sequence ID" value="KKL45173.1"/>
    <property type="molecule type" value="Genomic_DNA"/>
</dbReference>
<accession>A0A0F9C764</accession>
<name>A0A0F9C764_9ZZZZ</name>
<evidence type="ECO:0000313" key="1">
    <source>
        <dbReference type="EMBL" id="KKL45173.1"/>
    </source>
</evidence>
<dbReference type="AlphaFoldDB" id="A0A0F9C764"/>
<protein>
    <submittedName>
        <fullName evidence="1">Uncharacterized protein</fullName>
    </submittedName>
</protein>
<comment type="caution">
    <text evidence="1">The sequence shown here is derived from an EMBL/GenBank/DDBJ whole genome shotgun (WGS) entry which is preliminary data.</text>
</comment>
<proteinExistence type="predicted"/>